<keyword evidence="5" id="KW-1185">Reference proteome</keyword>
<sequence length="534" mass="61742">MARNDNRVLLSKRMEDEFSSWFEQKHITEQELYRFLHTMKDTSSSIGMADMAEFCASQLETLSDSSETIIPVRSLKKFIYLMRNFFPKDIEAKTIEKDAALAIEEGSSFILIIDDDVEFASFIKETLEENGVQVVIALNGKRGLELFYTLQPNMVIVDINLPDMNGFDILAQISDLARTRYVPIAFVSLDSSKENQIRAFEMGAMDFIAKPIDAAIFIPYILNRLQHKKTIWQSASTDELTGAGNRRQFNDAFSQLSSVSERTRRTFTLVILDLDYFKKVNDRYGHPVGDEVLRSFSQLVINTKRDTDYFFRYGGEEFALLLPDTPPDRAVILIEHIRQKLSKIMFTFPSFEPFYVTFSAGVSEFFVNQETTLSEADQALYQAKRNGRNQTVIYQPDSGNVKRHLNVVIIDDDVLTRKMLSDQFSSWKPNEMDIFVREYPDGMTFLESDWYEPNENYMILLDGIMPKMDGIEVLMHLRKRYPDDNIVVSMLTARTNESDIIWALKSGADDYIVKPFHPQEVFARVQRLTKRLFK</sequence>
<gene>
    <name evidence="4" type="ORF">BTO28_02760</name>
</gene>
<accession>A0A1V2AB27</accession>
<dbReference type="FunFam" id="3.30.70.270:FF:000001">
    <property type="entry name" value="Diguanylate cyclase domain protein"/>
    <property type="match status" value="1"/>
</dbReference>
<dbReference type="CDD" id="cd01949">
    <property type="entry name" value="GGDEF"/>
    <property type="match status" value="1"/>
</dbReference>
<keyword evidence="1" id="KW-0597">Phosphoprotein</keyword>
<feature type="domain" description="Response regulatory" evidence="2">
    <location>
        <begin position="406"/>
        <end position="529"/>
    </location>
</feature>
<dbReference type="STRING" id="1714355.BTO28_02760"/>
<dbReference type="GO" id="GO:1902201">
    <property type="term" value="P:negative regulation of bacterial-type flagellum-dependent cell motility"/>
    <property type="evidence" value="ECO:0007669"/>
    <property type="project" value="TreeGrafter"/>
</dbReference>
<dbReference type="CDD" id="cd17574">
    <property type="entry name" value="REC_OmpR"/>
    <property type="match status" value="2"/>
</dbReference>
<dbReference type="EMBL" id="MSFI01000005">
    <property type="protein sequence ID" value="OMP68203.1"/>
    <property type="molecule type" value="Genomic_DNA"/>
</dbReference>
<dbReference type="SUPFAM" id="SSF55073">
    <property type="entry name" value="Nucleotide cyclase"/>
    <property type="match status" value="1"/>
</dbReference>
<dbReference type="Gene3D" id="3.40.50.2300">
    <property type="match status" value="2"/>
</dbReference>
<dbReference type="SMART" id="SM00448">
    <property type="entry name" value="REC"/>
    <property type="match status" value="2"/>
</dbReference>
<protein>
    <submittedName>
        <fullName evidence="4">Diguanylate cyclase</fullName>
    </submittedName>
</protein>
<dbReference type="PANTHER" id="PTHR45138">
    <property type="entry name" value="REGULATORY COMPONENTS OF SENSORY TRANSDUCTION SYSTEM"/>
    <property type="match status" value="1"/>
</dbReference>
<dbReference type="Pfam" id="PF00072">
    <property type="entry name" value="Response_reg"/>
    <property type="match status" value="2"/>
</dbReference>
<proteinExistence type="predicted"/>
<dbReference type="GO" id="GO:0052621">
    <property type="term" value="F:diguanylate cyclase activity"/>
    <property type="evidence" value="ECO:0007669"/>
    <property type="project" value="TreeGrafter"/>
</dbReference>
<dbReference type="AlphaFoldDB" id="A0A1V2AB27"/>
<dbReference type="InterPro" id="IPR011006">
    <property type="entry name" value="CheY-like_superfamily"/>
</dbReference>
<dbReference type="SMART" id="SM00267">
    <property type="entry name" value="GGDEF"/>
    <property type="match status" value="1"/>
</dbReference>
<dbReference type="InterPro" id="IPR001789">
    <property type="entry name" value="Sig_transdc_resp-reg_receiver"/>
</dbReference>
<dbReference type="PANTHER" id="PTHR45138:SF9">
    <property type="entry name" value="DIGUANYLATE CYCLASE DGCM-RELATED"/>
    <property type="match status" value="1"/>
</dbReference>
<feature type="domain" description="GGDEF" evidence="3">
    <location>
        <begin position="265"/>
        <end position="396"/>
    </location>
</feature>
<dbReference type="PROSITE" id="PS50887">
    <property type="entry name" value="GGDEF"/>
    <property type="match status" value="1"/>
</dbReference>
<feature type="modified residue" description="4-aspartylphosphate" evidence="1">
    <location>
        <position position="462"/>
    </location>
</feature>
<reference evidence="4 5" key="1">
    <citation type="submission" date="2016-12" db="EMBL/GenBank/DDBJ databases">
        <title>Domibacillus sp. SAB 38T whole genome sequencing.</title>
        <authorList>
            <person name="Verma A."/>
            <person name="Ojha A.K."/>
            <person name="Krishnamurthi S."/>
        </authorList>
    </citation>
    <scope>NUCLEOTIDE SEQUENCE [LARGE SCALE GENOMIC DNA]</scope>
    <source>
        <strain evidence="4 5">SAB 38</strain>
    </source>
</reference>
<feature type="domain" description="Response regulatory" evidence="2">
    <location>
        <begin position="109"/>
        <end position="225"/>
    </location>
</feature>
<evidence type="ECO:0000259" key="2">
    <source>
        <dbReference type="PROSITE" id="PS50110"/>
    </source>
</evidence>
<dbReference type="Proteomes" id="UP000188613">
    <property type="component" value="Unassembled WGS sequence"/>
</dbReference>
<dbReference type="GO" id="GO:0043709">
    <property type="term" value="P:cell adhesion involved in single-species biofilm formation"/>
    <property type="evidence" value="ECO:0007669"/>
    <property type="project" value="TreeGrafter"/>
</dbReference>
<evidence type="ECO:0000313" key="4">
    <source>
        <dbReference type="EMBL" id="OMP68203.1"/>
    </source>
</evidence>
<dbReference type="GO" id="GO:0000160">
    <property type="term" value="P:phosphorelay signal transduction system"/>
    <property type="evidence" value="ECO:0007669"/>
    <property type="project" value="InterPro"/>
</dbReference>
<name>A0A1V2AB27_9BACI</name>
<dbReference type="InterPro" id="IPR050469">
    <property type="entry name" value="Diguanylate_Cyclase"/>
</dbReference>
<dbReference type="InterPro" id="IPR029787">
    <property type="entry name" value="Nucleotide_cyclase"/>
</dbReference>
<evidence type="ECO:0000256" key="1">
    <source>
        <dbReference type="PROSITE-ProRule" id="PRU00169"/>
    </source>
</evidence>
<dbReference type="RefSeq" id="WP_076763821.1">
    <property type="nucleotide sequence ID" value="NZ_MSFI01000005.1"/>
</dbReference>
<dbReference type="SUPFAM" id="SSF52172">
    <property type="entry name" value="CheY-like"/>
    <property type="match status" value="2"/>
</dbReference>
<dbReference type="Pfam" id="PF00990">
    <property type="entry name" value="GGDEF"/>
    <property type="match status" value="1"/>
</dbReference>
<dbReference type="PROSITE" id="PS50110">
    <property type="entry name" value="RESPONSE_REGULATORY"/>
    <property type="match status" value="2"/>
</dbReference>
<dbReference type="GO" id="GO:0005886">
    <property type="term" value="C:plasma membrane"/>
    <property type="evidence" value="ECO:0007669"/>
    <property type="project" value="TreeGrafter"/>
</dbReference>
<dbReference type="OrthoDB" id="9759607at2"/>
<dbReference type="Gene3D" id="3.30.70.270">
    <property type="match status" value="1"/>
</dbReference>
<dbReference type="NCBIfam" id="TIGR00254">
    <property type="entry name" value="GGDEF"/>
    <property type="match status" value="1"/>
</dbReference>
<dbReference type="InterPro" id="IPR043128">
    <property type="entry name" value="Rev_trsase/Diguanyl_cyclase"/>
</dbReference>
<feature type="modified residue" description="4-aspartylphosphate" evidence="1">
    <location>
        <position position="158"/>
    </location>
</feature>
<evidence type="ECO:0000259" key="3">
    <source>
        <dbReference type="PROSITE" id="PS50887"/>
    </source>
</evidence>
<dbReference type="InterPro" id="IPR000160">
    <property type="entry name" value="GGDEF_dom"/>
</dbReference>
<organism evidence="4 5">
    <name type="scientific">Domibacillus epiphyticus</name>
    <dbReference type="NCBI Taxonomy" id="1714355"/>
    <lineage>
        <taxon>Bacteria</taxon>
        <taxon>Bacillati</taxon>
        <taxon>Bacillota</taxon>
        <taxon>Bacilli</taxon>
        <taxon>Bacillales</taxon>
        <taxon>Bacillaceae</taxon>
        <taxon>Domibacillus</taxon>
    </lineage>
</organism>
<comment type="caution">
    <text evidence="4">The sequence shown here is derived from an EMBL/GenBank/DDBJ whole genome shotgun (WGS) entry which is preliminary data.</text>
</comment>
<evidence type="ECO:0000313" key="5">
    <source>
        <dbReference type="Proteomes" id="UP000188613"/>
    </source>
</evidence>